<name>A0A090D213_9BACT</name>
<evidence type="ECO:0000313" key="2">
    <source>
        <dbReference type="Proteomes" id="UP000031552"/>
    </source>
</evidence>
<proteinExistence type="predicted"/>
<comment type="caution">
    <text evidence="1">The sequence shown here is derived from an EMBL/GenBank/DDBJ whole genome shotgun (WGS) entry which is preliminary data.</text>
</comment>
<accession>A0A090D213</accession>
<dbReference type="AlphaFoldDB" id="A0A090D213"/>
<protein>
    <submittedName>
        <fullName evidence="1">Uncharacterized protein</fullName>
    </submittedName>
</protein>
<reference evidence="1" key="2">
    <citation type="submission" date="2014-09" db="EMBL/GenBank/DDBJ databases">
        <title>Criblamydia sequanensis harbors a mega-plasmid encoding arsenite resistance.</title>
        <authorList>
            <person name="Bertelli C."/>
            <person name="Goesmann A."/>
            <person name="Greub G."/>
        </authorList>
    </citation>
    <scope>NUCLEOTIDE SEQUENCE [LARGE SCALE GENOMIC DNA]</scope>
    <source>
        <strain evidence="1">CRIB-18</strain>
    </source>
</reference>
<dbReference type="EMBL" id="CCEJ010000004">
    <property type="protein sequence ID" value="CDR33968.1"/>
    <property type="molecule type" value="Genomic_DNA"/>
</dbReference>
<reference evidence="1" key="1">
    <citation type="submission" date="2013-12" db="EMBL/GenBank/DDBJ databases">
        <authorList>
            <person name="Linke B."/>
        </authorList>
    </citation>
    <scope>NUCLEOTIDE SEQUENCE [LARGE SCALE GENOMIC DNA]</scope>
    <source>
        <strain evidence="1">CRIB-18</strain>
    </source>
</reference>
<dbReference type="PROSITE" id="PS51257">
    <property type="entry name" value="PROKAR_LIPOPROTEIN"/>
    <property type="match status" value="1"/>
</dbReference>
<gene>
    <name evidence="1" type="ORF">CSEC_1142</name>
</gene>
<dbReference type="STRING" id="1437425.CSEC_1142"/>
<sequence>MFDFLFKFKEKASPCLFLFFISCVEPCRVWDIDCINGVCPSMSSRKISSWEQGLCQNLRLEFIKTAGGMYGYLDVLSPAILKRCDFEDSLTFTVSTVNSEYTLYALPLKGNQRFLLPESEVRTLLNLFQNEIEIYLKVGGYTATFSSYEFMKAYHKF</sequence>
<keyword evidence="2" id="KW-1185">Reference proteome</keyword>
<dbReference type="Proteomes" id="UP000031552">
    <property type="component" value="Unassembled WGS sequence"/>
</dbReference>
<evidence type="ECO:0000313" key="1">
    <source>
        <dbReference type="EMBL" id="CDR33968.1"/>
    </source>
</evidence>
<organism evidence="1 2">
    <name type="scientific">Candidatus Criblamydia sequanensis CRIB-18</name>
    <dbReference type="NCBI Taxonomy" id="1437425"/>
    <lineage>
        <taxon>Bacteria</taxon>
        <taxon>Pseudomonadati</taxon>
        <taxon>Chlamydiota</taxon>
        <taxon>Chlamydiia</taxon>
        <taxon>Parachlamydiales</taxon>
        <taxon>Candidatus Criblamydiaceae</taxon>
        <taxon>Candidatus Criblamydia</taxon>
    </lineage>
</organism>